<dbReference type="AlphaFoldDB" id="A0A2K8PGE1"/>
<dbReference type="Pfam" id="PF10604">
    <property type="entry name" value="Polyketide_cyc2"/>
    <property type="match status" value="1"/>
</dbReference>
<dbReference type="InterPro" id="IPR019587">
    <property type="entry name" value="Polyketide_cyclase/dehydratase"/>
</dbReference>
<name>A0A2K8PGE1_STRLA</name>
<dbReference type="KEGG" id="slx:SLAV_19960"/>
<gene>
    <name evidence="1" type="ORF">SLAV_19960</name>
</gene>
<dbReference type="EMBL" id="CP024985">
    <property type="protein sequence ID" value="ATZ25816.1"/>
    <property type="molecule type" value="Genomic_DNA"/>
</dbReference>
<organism evidence="1 2">
    <name type="scientific">Streptomyces lavendulae subsp. lavendulae</name>
    <dbReference type="NCBI Taxonomy" id="58340"/>
    <lineage>
        <taxon>Bacteria</taxon>
        <taxon>Bacillati</taxon>
        <taxon>Actinomycetota</taxon>
        <taxon>Actinomycetes</taxon>
        <taxon>Kitasatosporales</taxon>
        <taxon>Streptomycetaceae</taxon>
        <taxon>Streptomyces</taxon>
    </lineage>
</organism>
<dbReference type="OrthoDB" id="3683006at2"/>
<dbReference type="Proteomes" id="UP000231791">
    <property type="component" value="Chromosome"/>
</dbReference>
<dbReference type="Gene3D" id="3.30.530.20">
    <property type="match status" value="1"/>
</dbReference>
<dbReference type="RefSeq" id="WP_030224907.1">
    <property type="nucleotide sequence ID" value="NZ_BSRN01000006.1"/>
</dbReference>
<evidence type="ECO:0000313" key="1">
    <source>
        <dbReference type="EMBL" id="ATZ25816.1"/>
    </source>
</evidence>
<sequence length="161" mass="18106">MSIQIQRKHTMYHSTILESDPDTVWATVRDAMQILAIVSPGDLDIHTDVTWTEGGSVETVPARYDFKLTLNGGLVQQEIAARDEINKTQSYRAIAPTSGVQSYEATIRVRPITNDPARSFFEWSRILEIAEDADLKVVEAIIDVMEKQTDAVRDHFAQTSK</sequence>
<accession>A0A2K8PGE1</accession>
<keyword evidence="2" id="KW-1185">Reference proteome</keyword>
<reference evidence="1 2" key="1">
    <citation type="submission" date="2017-11" db="EMBL/GenBank/DDBJ databases">
        <title>Complete genome sequence of Streptomyces lavendulae subsp. lavendulae CCM 3239 (formerly 'Streptomyces aureofaciens CCM 3239'), the producer of the angucycline-type antibiotic auricin.</title>
        <authorList>
            <person name="Busche T."/>
            <person name="Novakova R."/>
            <person name="Al'Dilaimi A."/>
            <person name="Homerova D."/>
            <person name="Feckova L."/>
            <person name="Rezuchova B."/>
            <person name="Mingyar E."/>
            <person name="Csolleiova D."/>
            <person name="Bekeova C."/>
            <person name="Winkler A."/>
            <person name="Sevcikova B."/>
            <person name="Kalinowski J."/>
            <person name="Kormanec J."/>
            <person name="Ruckert C."/>
        </authorList>
    </citation>
    <scope>NUCLEOTIDE SEQUENCE [LARGE SCALE GENOMIC DNA]</scope>
    <source>
        <strain evidence="1 2">CCM 3239</strain>
    </source>
</reference>
<proteinExistence type="predicted"/>
<dbReference type="SUPFAM" id="SSF55961">
    <property type="entry name" value="Bet v1-like"/>
    <property type="match status" value="1"/>
</dbReference>
<dbReference type="InterPro" id="IPR023393">
    <property type="entry name" value="START-like_dom_sf"/>
</dbReference>
<protein>
    <submittedName>
        <fullName evidence="1">Polyketide cyclase / dehydrase and lipid transport</fullName>
    </submittedName>
</protein>
<dbReference type="GeneID" id="94019164"/>
<evidence type="ECO:0000313" key="2">
    <source>
        <dbReference type="Proteomes" id="UP000231791"/>
    </source>
</evidence>